<feature type="region of interest" description="Disordered" evidence="1">
    <location>
        <begin position="314"/>
        <end position="333"/>
    </location>
</feature>
<dbReference type="OrthoDB" id="2515405at2759"/>
<feature type="region of interest" description="Disordered" evidence="1">
    <location>
        <begin position="61"/>
        <end position="86"/>
    </location>
</feature>
<keyword evidence="3" id="KW-1185">Reference proteome</keyword>
<gene>
    <name evidence="2" type="ORF">PGT21_031617</name>
</gene>
<protein>
    <submittedName>
        <fullName evidence="2">Uncharacterized protein</fullName>
    </submittedName>
</protein>
<comment type="caution">
    <text evidence="2">The sequence shown here is derived from an EMBL/GenBank/DDBJ whole genome shotgun (WGS) entry which is preliminary data.</text>
</comment>
<accession>A0A5B0MGC3</accession>
<organism evidence="2 3">
    <name type="scientific">Puccinia graminis f. sp. tritici</name>
    <dbReference type="NCBI Taxonomy" id="56615"/>
    <lineage>
        <taxon>Eukaryota</taxon>
        <taxon>Fungi</taxon>
        <taxon>Dikarya</taxon>
        <taxon>Basidiomycota</taxon>
        <taxon>Pucciniomycotina</taxon>
        <taxon>Pucciniomycetes</taxon>
        <taxon>Pucciniales</taxon>
        <taxon>Pucciniaceae</taxon>
        <taxon>Puccinia</taxon>
    </lineage>
</organism>
<reference evidence="2 3" key="1">
    <citation type="submission" date="2019-05" db="EMBL/GenBank/DDBJ databases">
        <title>Emergence of the Ug99 lineage of the wheat stem rust pathogen through somatic hybridization.</title>
        <authorList>
            <person name="Li F."/>
            <person name="Upadhyaya N.M."/>
            <person name="Sperschneider J."/>
            <person name="Matny O."/>
            <person name="Nguyen-Phuc H."/>
            <person name="Mago R."/>
            <person name="Raley C."/>
            <person name="Miller M.E."/>
            <person name="Silverstein K.A.T."/>
            <person name="Henningsen E."/>
            <person name="Hirsch C.D."/>
            <person name="Visser B."/>
            <person name="Pretorius Z.A."/>
            <person name="Steffenson B.J."/>
            <person name="Schwessinger B."/>
            <person name="Dodds P.N."/>
            <person name="Figueroa M."/>
        </authorList>
    </citation>
    <scope>NUCLEOTIDE SEQUENCE [LARGE SCALE GENOMIC DNA]</scope>
    <source>
        <strain evidence="2">21-0</strain>
    </source>
</reference>
<feature type="compositionally biased region" description="Basic and acidic residues" evidence="1">
    <location>
        <begin position="74"/>
        <end position="83"/>
    </location>
</feature>
<proteinExistence type="predicted"/>
<name>A0A5B0MGC3_PUCGR</name>
<evidence type="ECO:0000313" key="3">
    <source>
        <dbReference type="Proteomes" id="UP000324748"/>
    </source>
</evidence>
<sequence>MNKSSAVLETQTAIGSAAGVDPTGSSSIPTLLDGCQDSGGDNSLYLISKNPELTAETRKEIADKTAVPPQAEDSTSKQKDHIWSKTKSTQADSNKILARALLLAYEAMDNAKPLVFTQSISTRPVLSVLDHQSLATTATKPKTEDNIVYVMEAVTSHQDIGFTPYFEENISKLRDLIPLTIFDREWQKKALTAHMLLKPLKSSEDKAYRGLAYHNEWTQTHSVWTNNHQSFFITFRDVYYKKIFANKILIHKANCDAIADVYGFMTAFRYDMQIRMNAFAHRLPSKDGTAVPDITAKQDVVIEQCYSIVRSHGESGWKDNHCTPGGSHSNYDPDTGTKKHELLRMNSVPNDSNTCKKSHFNHYNNINNYSPRNHQERRRDHQKARYSGNMMTGNFLNGYNYNNHHESAYQSQAPQVHANPN</sequence>
<dbReference type="AlphaFoldDB" id="A0A5B0MGC3"/>
<dbReference type="Proteomes" id="UP000324748">
    <property type="component" value="Unassembled WGS sequence"/>
</dbReference>
<evidence type="ECO:0000256" key="1">
    <source>
        <dbReference type="SAM" id="MobiDB-lite"/>
    </source>
</evidence>
<dbReference type="EMBL" id="VSWC01000157">
    <property type="protein sequence ID" value="KAA1075228.1"/>
    <property type="molecule type" value="Genomic_DNA"/>
</dbReference>
<evidence type="ECO:0000313" key="2">
    <source>
        <dbReference type="EMBL" id="KAA1075228.1"/>
    </source>
</evidence>